<dbReference type="Proteomes" id="UP000016481">
    <property type="component" value="Unassembled WGS sequence"/>
</dbReference>
<protein>
    <submittedName>
        <fullName evidence="1">Uncharacterized protein</fullName>
    </submittedName>
</protein>
<sequence>MKNGAQMRAVNALHFGAHRADGFHFGASLHVAERFLAAYYRQLSQF</sequence>
<accession>U1Q2S4</accession>
<dbReference type="HOGENOM" id="CLU_3179048_0_0_11"/>
<comment type="caution">
    <text evidence="1">The sequence shown here is derived from an EMBL/GenBank/DDBJ whole genome shotgun (WGS) entry which is preliminary data.</text>
</comment>
<name>U1Q2S4_9ACTO</name>
<reference evidence="1 2" key="1">
    <citation type="submission" date="2013-08" db="EMBL/GenBank/DDBJ databases">
        <authorList>
            <person name="Weinstock G."/>
            <person name="Sodergren E."/>
            <person name="Wylie T."/>
            <person name="Fulton L."/>
            <person name="Fulton R."/>
            <person name="Fronick C."/>
            <person name="O'Laughlin M."/>
            <person name="Godfrey J."/>
            <person name="Miner T."/>
            <person name="Herter B."/>
            <person name="Appelbaum E."/>
            <person name="Cordes M."/>
            <person name="Lek S."/>
            <person name="Wollam A."/>
            <person name="Pepin K.H."/>
            <person name="Palsikar V.B."/>
            <person name="Mitreva M."/>
            <person name="Wilson R.K."/>
        </authorList>
    </citation>
    <scope>NUCLEOTIDE SEQUENCE [LARGE SCALE GENOMIC DNA]</scope>
    <source>
        <strain evidence="1 2">F0530</strain>
    </source>
</reference>
<proteinExistence type="predicted"/>
<evidence type="ECO:0000313" key="1">
    <source>
        <dbReference type="EMBL" id="ERH16519.1"/>
    </source>
</evidence>
<dbReference type="EMBL" id="AWSC01000041">
    <property type="protein sequence ID" value="ERH16519.1"/>
    <property type="molecule type" value="Genomic_DNA"/>
</dbReference>
<dbReference type="AlphaFoldDB" id="U1Q2S4"/>
<gene>
    <name evidence="1" type="ORF">HMPREF1978_01019</name>
</gene>
<organism evidence="1 2">
    <name type="scientific">Actinomyces graevenitzii F0530</name>
    <dbReference type="NCBI Taxonomy" id="1321817"/>
    <lineage>
        <taxon>Bacteria</taxon>
        <taxon>Bacillati</taxon>
        <taxon>Actinomycetota</taxon>
        <taxon>Actinomycetes</taxon>
        <taxon>Actinomycetales</taxon>
        <taxon>Actinomycetaceae</taxon>
        <taxon>Actinomyces</taxon>
    </lineage>
</organism>
<evidence type="ECO:0000313" key="2">
    <source>
        <dbReference type="Proteomes" id="UP000016481"/>
    </source>
</evidence>